<feature type="transmembrane region" description="Helical" evidence="1">
    <location>
        <begin position="115"/>
        <end position="139"/>
    </location>
</feature>
<dbReference type="AlphaFoldDB" id="A0A2A3YLW0"/>
<proteinExistence type="predicted"/>
<feature type="transmembrane region" description="Helical" evidence="1">
    <location>
        <begin position="207"/>
        <end position="230"/>
    </location>
</feature>
<dbReference type="Proteomes" id="UP000218598">
    <property type="component" value="Unassembled WGS sequence"/>
</dbReference>
<protein>
    <submittedName>
        <fullName evidence="2">Uncharacterized protein</fullName>
    </submittedName>
</protein>
<organism evidence="2 3">
    <name type="scientific">Brachybacterium alimentarium</name>
    <dbReference type="NCBI Taxonomy" id="47845"/>
    <lineage>
        <taxon>Bacteria</taxon>
        <taxon>Bacillati</taxon>
        <taxon>Actinomycetota</taxon>
        <taxon>Actinomycetes</taxon>
        <taxon>Micrococcales</taxon>
        <taxon>Dermabacteraceae</taxon>
        <taxon>Brachybacterium</taxon>
    </lineage>
</organism>
<feature type="transmembrane region" description="Helical" evidence="1">
    <location>
        <begin position="68"/>
        <end position="94"/>
    </location>
</feature>
<feature type="transmembrane region" description="Helical" evidence="1">
    <location>
        <begin position="301"/>
        <end position="321"/>
    </location>
</feature>
<feature type="transmembrane region" description="Helical" evidence="1">
    <location>
        <begin position="448"/>
        <end position="470"/>
    </location>
</feature>
<keyword evidence="1" id="KW-0472">Membrane</keyword>
<sequence>MALAAVREVWAQRSGTRSRGDLLYVVYLVVLTLLLIGVPVVRAAGQALARPDVLPLLLLDRAPQASTAIPLAAAAALVLLGAVRGPALLSPFFTASLASSGIPRRAVLWRPFARALLAPVLALTVPAVLVAITLVAVSASDVGDLLLFMLAAGGGGMLLGVAWLSGQLLGTAARRLLALGLAAASGAIMLLPVGVGQGGAYPTGDEHAAASAGGLLVAGALAVGISVPLLDRLRGVVLREQALRWEAATVVASTMDLGGTVGAFRLPPSTGRRLCAIGSGPLVLLYARRDAIAWLRNPERLVGGVLGALLAAAAIGGSSMITGPLSWFLLAAGTLGLWSASGTMVDGIRHGIQTLGAPQLFGQTAARQVLLHATAPLLLLAVLGAVGGAVGALVSGGSGDASGLVDAVLLPPALAPVLIAGRARDAAKGQMPLAFSTPMPTPQGDISVLLMLGWQADALVLALLAGGLLLTLGTAGAAWLLGACAVLTALLTMMTRGRLRALRA</sequence>
<reference evidence="2 3" key="1">
    <citation type="journal article" date="2017" name="Elife">
        <title>Extensive horizontal gene transfer in cheese-associated bacteria.</title>
        <authorList>
            <person name="Bonham K.S."/>
            <person name="Wolfe B.E."/>
            <person name="Dutton R.J."/>
        </authorList>
    </citation>
    <scope>NUCLEOTIDE SEQUENCE [LARGE SCALE GENOMIC DNA]</scope>
    <source>
        <strain evidence="2 3">341_9</strain>
    </source>
</reference>
<feature type="transmembrane region" description="Helical" evidence="1">
    <location>
        <begin position="327"/>
        <end position="348"/>
    </location>
</feature>
<dbReference type="OrthoDB" id="4792837at2"/>
<evidence type="ECO:0000313" key="3">
    <source>
        <dbReference type="Proteomes" id="UP000218598"/>
    </source>
</evidence>
<feature type="transmembrane region" description="Helical" evidence="1">
    <location>
        <begin position="369"/>
        <end position="395"/>
    </location>
</feature>
<keyword evidence="3" id="KW-1185">Reference proteome</keyword>
<evidence type="ECO:0000256" key="1">
    <source>
        <dbReference type="SAM" id="Phobius"/>
    </source>
</evidence>
<comment type="caution">
    <text evidence="2">The sequence shown here is derived from an EMBL/GenBank/DDBJ whole genome shotgun (WGS) entry which is preliminary data.</text>
</comment>
<evidence type="ECO:0000313" key="2">
    <source>
        <dbReference type="EMBL" id="PCC40271.1"/>
    </source>
</evidence>
<gene>
    <name evidence="2" type="ORF">CIK66_06140</name>
</gene>
<feature type="transmembrane region" description="Helical" evidence="1">
    <location>
        <begin position="176"/>
        <end position="195"/>
    </location>
</feature>
<accession>A0A2A3YLW0</accession>
<dbReference type="EMBL" id="NRGR01000008">
    <property type="protein sequence ID" value="PCC40271.1"/>
    <property type="molecule type" value="Genomic_DNA"/>
</dbReference>
<keyword evidence="1" id="KW-0812">Transmembrane</keyword>
<feature type="transmembrane region" description="Helical" evidence="1">
    <location>
        <begin position="145"/>
        <end position="164"/>
    </location>
</feature>
<keyword evidence="1" id="KW-1133">Transmembrane helix</keyword>
<feature type="transmembrane region" description="Helical" evidence="1">
    <location>
        <begin position="22"/>
        <end position="48"/>
    </location>
</feature>
<name>A0A2A3YLW0_9MICO</name>